<evidence type="ECO:0000256" key="2">
    <source>
        <dbReference type="ARBA" id="ARBA00022630"/>
    </source>
</evidence>
<accession>A0A8E2DW65</accession>
<organism evidence="6 7">
    <name type="scientific">Lepidopterella palustris CBS 459.81</name>
    <dbReference type="NCBI Taxonomy" id="1314670"/>
    <lineage>
        <taxon>Eukaryota</taxon>
        <taxon>Fungi</taxon>
        <taxon>Dikarya</taxon>
        <taxon>Ascomycota</taxon>
        <taxon>Pezizomycotina</taxon>
        <taxon>Dothideomycetes</taxon>
        <taxon>Pleosporomycetidae</taxon>
        <taxon>Mytilinidiales</taxon>
        <taxon>Argynnaceae</taxon>
        <taxon>Lepidopterella</taxon>
    </lineage>
</organism>
<dbReference type="InterPro" id="IPR036188">
    <property type="entry name" value="FAD/NAD-bd_sf"/>
</dbReference>
<dbReference type="InterPro" id="IPR020946">
    <property type="entry name" value="Flavin_mOase-like"/>
</dbReference>
<keyword evidence="3" id="KW-0274">FAD</keyword>
<evidence type="ECO:0000313" key="6">
    <source>
        <dbReference type="EMBL" id="OCK72846.1"/>
    </source>
</evidence>
<dbReference type="EMBL" id="KV746320">
    <property type="protein sequence ID" value="OCK72846.1"/>
    <property type="molecule type" value="Genomic_DNA"/>
</dbReference>
<dbReference type="PRINTS" id="PR00420">
    <property type="entry name" value="RNGMNOXGNASE"/>
</dbReference>
<dbReference type="PANTHER" id="PTHR42877:SF4">
    <property type="entry name" value="FAD_NAD(P)-BINDING DOMAIN-CONTAINING PROTEIN-RELATED"/>
    <property type="match status" value="1"/>
</dbReference>
<comment type="similarity">
    <text evidence="1">Belongs to the FAD-binding monooxygenase family.</text>
</comment>
<evidence type="ECO:0000256" key="5">
    <source>
        <dbReference type="SAM" id="MobiDB-lite"/>
    </source>
</evidence>
<dbReference type="PANTHER" id="PTHR42877">
    <property type="entry name" value="L-ORNITHINE N(5)-MONOOXYGENASE-RELATED"/>
    <property type="match status" value="1"/>
</dbReference>
<dbReference type="OrthoDB" id="74360at2759"/>
<name>A0A8E2DW65_9PEZI</name>
<sequence>MVSGAEDTVLGGERGYPADGEVNGVNGGLQNGIQHANGVKADEVDEAFIRSAVDKSAINALRMALYQMTGDPDLATMKITKEKIRGGALYDYVLSTEDEQIVKDKATEYLLKGPHTTPPPPSVSEARKLMNLFGGRMIADNDVLPGYEELCYDEFPRGVDWTKDAPPPPKEIITSHKVVIIGAGLSGIAAAIQLKRLGIPYVVIERQENLGGTWLWNSYPECRVDTLSYLFQYKFEKNYKWPEFFAARQDTLNYLEHVAAKYGVKEDFQFNKEVVAAVWDEASSSWQLKVKNKKTGVEEDLAANSVISAAGLFSVPNLPDIPGITDYKGHMFHTTEWDHSVDYKGLRIAVIGTGSTGAQLIPNMARAAKSLAIYQRTPNWIVTIDGYRAPVPSNLNWMFDNMPYYWNWYCYAAYFRSLDLAAIQVRDPAYEAKGGCINERNDGVREALTNYIHKKMAAKPELIPKLVPKYAPLIRRLVMDNGFYDALLQDNTELVTDGIEKITEKGIITKDGKEREFDLIVLAGGFKTSKYFFPINYVGRKGRKLDDLWSKDGARSYLGMVMPGFPNLFSLYGPNHQPRGGSLYSWAEIWARYAVASVVWMIENKAKSMDVRPEVYEDYQSRLDAEVKKLIWESPEGASYYVNEYGRSGVNMPWTTSEYHEMVIKPNPEDFNIS</sequence>
<feature type="region of interest" description="Disordered" evidence="5">
    <location>
        <begin position="1"/>
        <end position="29"/>
    </location>
</feature>
<proteinExistence type="inferred from homology"/>
<keyword evidence="2" id="KW-0285">Flavoprotein</keyword>
<evidence type="ECO:0000256" key="4">
    <source>
        <dbReference type="ARBA" id="ARBA00023002"/>
    </source>
</evidence>
<evidence type="ECO:0000313" key="7">
    <source>
        <dbReference type="Proteomes" id="UP000250266"/>
    </source>
</evidence>
<dbReference type="GO" id="GO:0050660">
    <property type="term" value="F:flavin adenine dinucleotide binding"/>
    <property type="evidence" value="ECO:0007669"/>
    <property type="project" value="InterPro"/>
</dbReference>
<keyword evidence="7" id="KW-1185">Reference proteome</keyword>
<evidence type="ECO:0000256" key="3">
    <source>
        <dbReference type="ARBA" id="ARBA00022827"/>
    </source>
</evidence>
<dbReference type="GO" id="GO:0004499">
    <property type="term" value="F:N,N-dimethylaniline monooxygenase activity"/>
    <property type="evidence" value="ECO:0007669"/>
    <property type="project" value="InterPro"/>
</dbReference>
<protein>
    <submittedName>
        <fullName evidence="6">FAD dependent oxidoreductase</fullName>
    </submittedName>
</protein>
<dbReference type="Proteomes" id="UP000250266">
    <property type="component" value="Unassembled WGS sequence"/>
</dbReference>
<evidence type="ECO:0000256" key="1">
    <source>
        <dbReference type="ARBA" id="ARBA00010139"/>
    </source>
</evidence>
<dbReference type="AlphaFoldDB" id="A0A8E2DW65"/>
<dbReference type="Pfam" id="PF00743">
    <property type="entry name" value="FMO-like"/>
    <property type="match status" value="1"/>
</dbReference>
<dbReference type="GO" id="GO:0050661">
    <property type="term" value="F:NADP binding"/>
    <property type="evidence" value="ECO:0007669"/>
    <property type="project" value="InterPro"/>
</dbReference>
<keyword evidence="4" id="KW-0560">Oxidoreductase</keyword>
<dbReference type="Gene3D" id="3.50.50.60">
    <property type="entry name" value="FAD/NAD(P)-binding domain"/>
    <property type="match status" value="2"/>
</dbReference>
<dbReference type="SUPFAM" id="SSF51905">
    <property type="entry name" value="FAD/NAD(P)-binding domain"/>
    <property type="match status" value="1"/>
</dbReference>
<dbReference type="InterPro" id="IPR051209">
    <property type="entry name" value="FAD-bind_Monooxygenase_sf"/>
</dbReference>
<gene>
    <name evidence="6" type="ORF">K432DRAFT_411360</name>
</gene>
<reference evidence="6 7" key="1">
    <citation type="journal article" date="2016" name="Nat. Commun.">
        <title>Ectomycorrhizal ecology is imprinted in the genome of the dominant symbiotic fungus Cenococcum geophilum.</title>
        <authorList>
            <consortium name="DOE Joint Genome Institute"/>
            <person name="Peter M."/>
            <person name="Kohler A."/>
            <person name="Ohm R.A."/>
            <person name="Kuo A."/>
            <person name="Krutzmann J."/>
            <person name="Morin E."/>
            <person name="Arend M."/>
            <person name="Barry K.W."/>
            <person name="Binder M."/>
            <person name="Choi C."/>
            <person name="Clum A."/>
            <person name="Copeland A."/>
            <person name="Grisel N."/>
            <person name="Haridas S."/>
            <person name="Kipfer T."/>
            <person name="LaButti K."/>
            <person name="Lindquist E."/>
            <person name="Lipzen A."/>
            <person name="Maire R."/>
            <person name="Meier B."/>
            <person name="Mihaltcheva S."/>
            <person name="Molinier V."/>
            <person name="Murat C."/>
            <person name="Poggeler S."/>
            <person name="Quandt C.A."/>
            <person name="Sperisen C."/>
            <person name="Tritt A."/>
            <person name="Tisserant E."/>
            <person name="Crous P.W."/>
            <person name="Henrissat B."/>
            <person name="Nehls U."/>
            <person name="Egli S."/>
            <person name="Spatafora J.W."/>
            <person name="Grigoriev I.V."/>
            <person name="Martin F.M."/>
        </authorList>
    </citation>
    <scope>NUCLEOTIDE SEQUENCE [LARGE SCALE GENOMIC DNA]</scope>
    <source>
        <strain evidence="6 7">CBS 459.81</strain>
    </source>
</reference>